<feature type="region of interest" description="Disordered" evidence="1">
    <location>
        <begin position="171"/>
        <end position="191"/>
    </location>
</feature>
<evidence type="ECO:0000313" key="2">
    <source>
        <dbReference type="EMBL" id="CAD9132969.1"/>
    </source>
</evidence>
<organism evidence="2">
    <name type="scientific">Neobodo designis</name>
    <name type="common">Flagellated protozoan</name>
    <name type="synonym">Bodo designis</name>
    <dbReference type="NCBI Taxonomy" id="312471"/>
    <lineage>
        <taxon>Eukaryota</taxon>
        <taxon>Discoba</taxon>
        <taxon>Euglenozoa</taxon>
        <taxon>Kinetoplastea</taxon>
        <taxon>Metakinetoplastina</taxon>
        <taxon>Neobodonida</taxon>
        <taxon>Neobodo</taxon>
    </lineage>
</organism>
<sequence>MAFRPNACSKHVPRSKSAVPQLPAGPAYIDDPSSIRAAVPDDVRQFPARTAGGSTSVSPVPFNNTGAGSTNARLTGQSPRPSHGGRSHPSFPTSYESRDWQSVTKAEFPARRADVVPPEVQEERKRTQLASSVPVGLCKAAFPTTTHSRDFLPGYRPTDYGEALKVSRRIGGPHDKAHSDVKTAESDRPLPGQYTSMAYRQFQRLPPAGTDTENAKLLKSNANATHWTFGADRTEYTPVSSKPLPSTAPPLKNRPPTPSVPRERNIFVAQSAADARPPRMSATEVAAAKCTSTVPLMGNQVPGSHSSIIPRHLTANAQATPAYVAVRRAAANPTEDTTASGGTSRPGSAARTSGIALGSDKTEYTTMTKGQFRGAFFGRPQQP</sequence>
<evidence type="ECO:0000256" key="1">
    <source>
        <dbReference type="SAM" id="MobiDB-lite"/>
    </source>
</evidence>
<feature type="region of interest" description="Disordered" evidence="1">
    <location>
        <begin position="330"/>
        <end position="364"/>
    </location>
</feature>
<feature type="compositionally biased region" description="Polar residues" evidence="1">
    <location>
        <begin position="90"/>
        <end position="102"/>
    </location>
</feature>
<name>A0A7S1MJ60_NEODS</name>
<feature type="compositionally biased region" description="Polar residues" evidence="1">
    <location>
        <begin position="52"/>
        <end position="80"/>
    </location>
</feature>
<protein>
    <submittedName>
        <fullName evidence="2">Uncharacterized protein</fullName>
    </submittedName>
</protein>
<feature type="compositionally biased region" description="Basic and acidic residues" evidence="1">
    <location>
        <begin position="172"/>
        <end position="188"/>
    </location>
</feature>
<dbReference type="EMBL" id="HBGF01035048">
    <property type="protein sequence ID" value="CAD9132969.1"/>
    <property type="molecule type" value="Transcribed_RNA"/>
</dbReference>
<feature type="region of interest" description="Disordered" evidence="1">
    <location>
        <begin position="235"/>
        <end position="261"/>
    </location>
</feature>
<reference evidence="2" key="1">
    <citation type="submission" date="2021-01" db="EMBL/GenBank/DDBJ databases">
        <authorList>
            <person name="Corre E."/>
            <person name="Pelletier E."/>
            <person name="Niang G."/>
            <person name="Scheremetjew M."/>
            <person name="Finn R."/>
            <person name="Kale V."/>
            <person name="Holt S."/>
            <person name="Cochrane G."/>
            <person name="Meng A."/>
            <person name="Brown T."/>
            <person name="Cohen L."/>
        </authorList>
    </citation>
    <scope>NUCLEOTIDE SEQUENCE</scope>
    <source>
        <strain evidence="2">CCAP 1951/1</strain>
    </source>
</reference>
<feature type="region of interest" description="Disordered" evidence="1">
    <location>
        <begin position="1"/>
        <end position="102"/>
    </location>
</feature>
<dbReference type="AlphaFoldDB" id="A0A7S1MJ60"/>
<feature type="compositionally biased region" description="Pro residues" evidence="1">
    <location>
        <begin position="246"/>
        <end position="259"/>
    </location>
</feature>
<gene>
    <name evidence="2" type="ORF">NDES1114_LOCUS23507</name>
</gene>
<feature type="compositionally biased region" description="Polar residues" evidence="1">
    <location>
        <begin position="334"/>
        <end position="346"/>
    </location>
</feature>
<accession>A0A7S1MJ60</accession>
<proteinExistence type="predicted"/>